<organism evidence="1 2">
    <name type="scientific">Arthrobacter ramosus</name>
    <dbReference type="NCBI Taxonomy" id="1672"/>
    <lineage>
        <taxon>Bacteria</taxon>
        <taxon>Bacillati</taxon>
        <taxon>Actinomycetota</taxon>
        <taxon>Actinomycetes</taxon>
        <taxon>Micrococcales</taxon>
        <taxon>Micrococcaceae</taxon>
        <taxon>Arthrobacter</taxon>
    </lineage>
</organism>
<reference evidence="1 2" key="1">
    <citation type="submission" date="2024-09" db="EMBL/GenBank/DDBJ databases">
        <authorList>
            <person name="Sun Q."/>
            <person name="Mori K."/>
        </authorList>
    </citation>
    <scope>NUCLEOTIDE SEQUENCE [LARGE SCALE GENOMIC DNA]</scope>
    <source>
        <strain evidence="1 2">JCM 1334</strain>
    </source>
</reference>
<sequence>MTAAGLVSYRAFDNGVMDAGSGAPYDAWTHWRTDPTPVGAVGAAILAASPHNQQGWAFRVTAQAVDVFADPTREMPMTDPLRREHHVGLGCAIENLVLGLLARGYHSEVILMPSAADPTHVASVTLTSVEATSSSLHDAIGDRHSNRGPYEHGQVADAVLGELAGPAGDGGVRVHWLTSTAEKKAFSTIVIEATQAIIEDRGQSEEFFIRFRNNRDDIDRFRDGVTLDGQGLAPLTLTLAKLLPAYSRAEGDQFWLDQTRTVHTATAAAFGVVTVTDADDPRLRLAGGRLLQRVHLGATSRGLGMQHMNQVTERIDREHEQSLPASFAPRLRELLPAGVVPLVAFRLGTPVRASRPSPRRPLKDVVL</sequence>
<dbReference type="InterPro" id="IPR000415">
    <property type="entry name" value="Nitroreductase-like"/>
</dbReference>
<protein>
    <submittedName>
        <fullName evidence="1">Acg family FMN-binding oxidoreductase</fullName>
    </submittedName>
</protein>
<gene>
    <name evidence="1" type="ORF">ACFFP1_09585</name>
</gene>
<accession>A0ABV5XYE5</accession>
<evidence type="ECO:0000313" key="1">
    <source>
        <dbReference type="EMBL" id="MFB9819753.1"/>
    </source>
</evidence>
<proteinExistence type="predicted"/>
<keyword evidence="2" id="KW-1185">Reference proteome</keyword>
<dbReference type="NCBIfam" id="NF047509">
    <property type="entry name" value="Rv3131_FMN_oxido"/>
    <property type="match status" value="1"/>
</dbReference>
<dbReference type="EMBL" id="JBHMBC010000014">
    <property type="protein sequence ID" value="MFB9819753.1"/>
    <property type="molecule type" value="Genomic_DNA"/>
</dbReference>
<dbReference type="RefSeq" id="WP_234750921.1">
    <property type="nucleotide sequence ID" value="NZ_BAAAWN010000001.1"/>
</dbReference>
<dbReference type="SUPFAM" id="SSF55469">
    <property type="entry name" value="FMN-dependent nitroreductase-like"/>
    <property type="match status" value="2"/>
</dbReference>
<dbReference type="Proteomes" id="UP001589702">
    <property type="component" value="Unassembled WGS sequence"/>
</dbReference>
<name>A0ABV5XYE5_ARTRM</name>
<comment type="caution">
    <text evidence="1">The sequence shown here is derived from an EMBL/GenBank/DDBJ whole genome shotgun (WGS) entry which is preliminary data.</text>
</comment>
<evidence type="ECO:0000313" key="2">
    <source>
        <dbReference type="Proteomes" id="UP001589702"/>
    </source>
</evidence>
<dbReference type="Gene3D" id="3.40.109.10">
    <property type="entry name" value="NADH Oxidase"/>
    <property type="match status" value="1"/>
</dbReference>